<reference evidence="2" key="2">
    <citation type="submission" date="2012-02" db="EMBL/GenBank/DDBJ databases">
        <authorList>
            <person name="Genoscope - CEA"/>
        </authorList>
    </citation>
    <scope>NUCLEOTIDE SEQUENCE</scope>
</reference>
<gene>
    <name evidence="2" type="ORF">VIS_S3CLB100001</name>
    <name evidence="1" type="ORF">VIS_S3CMB110001</name>
</gene>
<organism evidence="2">
    <name type="scientific">uncultured Flavobacteriia bacterium</name>
    <dbReference type="NCBI Taxonomy" id="212695"/>
    <lineage>
        <taxon>Bacteria</taxon>
        <taxon>Pseudomonadati</taxon>
        <taxon>Bacteroidota</taxon>
        <taxon>Flavobacteriia</taxon>
        <taxon>environmental samples</taxon>
    </lineage>
</organism>
<reference evidence="2" key="1">
    <citation type="journal article" date="2012" name="Environ. Microbiol.">
        <title>Genomic content of uncultured Bacteroidetes from contrasting oceanic provinces in the North Atlantic Ocean.</title>
        <authorList>
            <person name="Gomez-Pereira P.R."/>
            <person name="Schuler M."/>
            <person name="Fuchs B.M."/>
            <person name="Bennke C."/>
            <person name="Teeling H."/>
            <person name="Waldmann J."/>
            <person name="Richter M."/>
            <person name="Barbe V."/>
            <person name="Bataille E."/>
            <person name="Glockner F.O."/>
            <person name="Amann R."/>
        </authorList>
    </citation>
    <scope>NUCLEOTIDE SEQUENCE</scope>
</reference>
<proteinExistence type="predicted"/>
<evidence type="ECO:0000313" key="2">
    <source>
        <dbReference type="EMBL" id="CCG00886.1"/>
    </source>
</evidence>
<sequence>MRKLSRSKNWKNNIYDLGSISPGNELKDTSFAISNVVSELIKHRVVPILIGGSQDLIVAAYDAYEKLEQLVNICSIDHSLDLGAPDSPVFSDSYLTSIMLKRPCYLFNHANIGLQIPHAQPKELKLIESLYFDICRLGEFNADFKRAEPHLRNADIINIDFNSIKASEVFSHGANPNGFQAQQMCQMARYAGISDKVNFLGVFNYTDYNQISDKLLAEVLWYFIDGYQARWGDFPMGSKAAYYKFNVELETGNHSIIFYKSHKSERWWMEVPYPPKNGSRYERHHLVPCNKEDYDQAMQNEMPDLWWKTYQKLT</sequence>
<evidence type="ECO:0000313" key="1">
    <source>
        <dbReference type="EMBL" id="CCG00153.1"/>
    </source>
</evidence>
<dbReference type="Gene3D" id="3.40.800.10">
    <property type="entry name" value="Ureohydrolase domain"/>
    <property type="match status" value="1"/>
</dbReference>
<name>H6RIE0_9BACT</name>
<dbReference type="EMBL" id="FO117620">
    <property type="protein sequence ID" value="CCG00886.1"/>
    <property type="molecule type" value="Genomic_DNA"/>
</dbReference>
<accession>H6RIE0</accession>
<dbReference type="EMBL" id="FO117600">
    <property type="protein sequence ID" value="CCG00153.1"/>
    <property type="molecule type" value="Genomic_DNA"/>
</dbReference>
<dbReference type="SUPFAM" id="SSF52768">
    <property type="entry name" value="Arginase/deacetylase"/>
    <property type="match status" value="1"/>
</dbReference>
<dbReference type="AlphaFoldDB" id="H6RIE0"/>
<protein>
    <submittedName>
        <fullName evidence="1">Formiminoglutamase-related protein</fullName>
    </submittedName>
</protein>
<dbReference type="InterPro" id="IPR023696">
    <property type="entry name" value="Ureohydrolase_dom_sf"/>
</dbReference>